<evidence type="ECO:0000256" key="3">
    <source>
        <dbReference type="ARBA" id="ARBA00022525"/>
    </source>
</evidence>
<dbReference type="Gene3D" id="1.20.120.1100">
    <property type="match status" value="1"/>
</dbReference>
<evidence type="ECO:0000256" key="4">
    <source>
        <dbReference type="ARBA" id="ARBA00022729"/>
    </source>
</evidence>
<comment type="subcellular location">
    <subcellularLocation>
        <location evidence="1">Secreted</location>
    </subcellularLocation>
</comment>
<evidence type="ECO:0000256" key="2">
    <source>
        <dbReference type="ARBA" id="ARBA00006648"/>
    </source>
</evidence>
<keyword evidence="5" id="KW-0175">Coiled coil</keyword>
<keyword evidence="3" id="KW-0964">Secreted</keyword>
<dbReference type="GO" id="GO:0005576">
    <property type="term" value="C:extracellular region"/>
    <property type="evidence" value="ECO:0007669"/>
    <property type="project" value="UniProtKB-SubCell"/>
</dbReference>
<dbReference type="InterPro" id="IPR008632">
    <property type="entry name" value="Gp-FAR-1"/>
</dbReference>
<keyword evidence="6" id="KW-0446">Lipid-binding</keyword>
<evidence type="ECO:0000313" key="9">
    <source>
        <dbReference type="WBParaSite" id="PTRK_0000858100.1"/>
    </source>
</evidence>
<evidence type="ECO:0000256" key="5">
    <source>
        <dbReference type="ARBA" id="ARBA00023054"/>
    </source>
</evidence>
<dbReference type="Proteomes" id="UP000038045">
    <property type="component" value="Unplaced"/>
</dbReference>
<reference evidence="9" key="1">
    <citation type="submission" date="2017-02" db="UniProtKB">
        <authorList>
            <consortium name="WormBaseParasite"/>
        </authorList>
    </citation>
    <scope>IDENTIFICATION</scope>
</reference>
<feature type="compositionally biased region" description="Low complexity" evidence="7">
    <location>
        <begin position="190"/>
        <end position="218"/>
    </location>
</feature>
<keyword evidence="4" id="KW-0732">Signal</keyword>
<evidence type="ECO:0000313" key="8">
    <source>
        <dbReference type="Proteomes" id="UP000038045"/>
    </source>
</evidence>
<evidence type="ECO:0000256" key="1">
    <source>
        <dbReference type="ARBA" id="ARBA00004613"/>
    </source>
</evidence>
<sequence length="255" mass="28268">MKMKADFIISLVIIFSTTALCDITAIFGNDFKKQVNEIVPPEVKKFYGDLSATDKNIFSDIIGRLNEFSNSTDLLNALEGKSKFLYQKAENLIGWYHDAYGNLSGNAKNFVSEAVETGKRIIGGGVDIKNIRYELNGLVNNYRKLPDYVKGELDNNFPKLAAVVHNDILKTIAQSLFGIGMDNLDLPRSNNDNPTNTDDVVRPSSNPSVVPSDDNNSSGFNTTPVPDNSGHKIPGDDIEEEVIKKAVDLKRYNRF</sequence>
<dbReference type="STRING" id="131310.A0A0N4ZKE8"/>
<protein>
    <submittedName>
        <fullName evidence="9">DUF148 domain-containing protein</fullName>
    </submittedName>
</protein>
<dbReference type="WBParaSite" id="PTRK_0000858100.1">
    <property type="protein sequence ID" value="PTRK_0000858100.1"/>
    <property type="gene ID" value="PTRK_0000858100"/>
</dbReference>
<keyword evidence="8" id="KW-1185">Reference proteome</keyword>
<comment type="similarity">
    <text evidence="2">Belongs to the fatty-acid and retinol-binding protein (FARBP) family.</text>
</comment>
<dbReference type="Pfam" id="PF05823">
    <property type="entry name" value="Gp-FAR-1"/>
    <property type="match status" value="1"/>
</dbReference>
<feature type="region of interest" description="Disordered" evidence="7">
    <location>
        <begin position="188"/>
        <end position="237"/>
    </location>
</feature>
<organism evidence="8 9">
    <name type="scientific">Parastrongyloides trichosuri</name>
    <name type="common">Possum-specific nematode worm</name>
    <dbReference type="NCBI Taxonomy" id="131310"/>
    <lineage>
        <taxon>Eukaryota</taxon>
        <taxon>Metazoa</taxon>
        <taxon>Ecdysozoa</taxon>
        <taxon>Nematoda</taxon>
        <taxon>Chromadorea</taxon>
        <taxon>Rhabditida</taxon>
        <taxon>Tylenchina</taxon>
        <taxon>Panagrolaimomorpha</taxon>
        <taxon>Strongyloidoidea</taxon>
        <taxon>Strongyloididae</taxon>
        <taxon>Parastrongyloides</taxon>
    </lineage>
</organism>
<accession>A0A0N4ZKE8</accession>
<evidence type="ECO:0000256" key="6">
    <source>
        <dbReference type="ARBA" id="ARBA00023121"/>
    </source>
</evidence>
<name>A0A0N4ZKE8_PARTI</name>
<dbReference type="GO" id="GO:0008289">
    <property type="term" value="F:lipid binding"/>
    <property type="evidence" value="ECO:0007669"/>
    <property type="project" value="UniProtKB-KW"/>
</dbReference>
<proteinExistence type="inferred from homology"/>
<evidence type="ECO:0000256" key="7">
    <source>
        <dbReference type="SAM" id="MobiDB-lite"/>
    </source>
</evidence>
<dbReference type="AlphaFoldDB" id="A0A0N4ZKE8"/>